<evidence type="ECO:0000313" key="3">
    <source>
        <dbReference type="Proteomes" id="UP000694562"/>
    </source>
</evidence>
<keyword evidence="3" id="KW-1185">Reference proteome</keyword>
<evidence type="ECO:0000256" key="1">
    <source>
        <dbReference type="SAM" id="SignalP"/>
    </source>
</evidence>
<name>A0A8C4UA00_FALTI</name>
<dbReference type="Ensembl" id="ENSFTIT00000008269.1">
    <property type="protein sequence ID" value="ENSFTIP00000007925.1"/>
    <property type="gene ID" value="ENSFTIG00000005377.1"/>
</dbReference>
<feature type="chain" id="PRO_5034474438" description="Secreted protein" evidence="1">
    <location>
        <begin position="27"/>
        <end position="94"/>
    </location>
</feature>
<organism evidence="2 3">
    <name type="scientific">Falco tinnunculus</name>
    <name type="common">Common kestrel</name>
    <dbReference type="NCBI Taxonomy" id="100819"/>
    <lineage>
        <taxon>Eukaryota</taxon>
        <taxon>Metazoa</taxon>
        <taxon>Chordata</taxon>
        <taxon>Craniata</taxon>
        <taxon>Vertebrata</taxon>
        <taxon>Euteleostomi</taxon>
        <taxon>Archelosauria</taxon>
        <taxon>Archosauria</taxon>
        <taxon>Dinosauria</taxon>
        <taxon>Saurischia</taxon>
        <taxon>Theropoda</taxon>
        <taxon>Coelurosauria</taxon>
        <taxon>Aves</taxon>
        <taxon>Neognathae</taxon>
        <taxon>Neoaves</taxon>
        <taxon>Telluraves</taxon>
        <taxon>Australaves</taxon>
        <taxon>Falconiformes</taxon>
        <taxon>Falconidae</taxon>
        <taxon>Falco</taxon>
    </lineage>
</organism>
<accession>A0A8C4UA00</accession>
<sequence>MSGRSCPLTCVIPFFLACFLSHKGLSVASLAGRHGEHRPPKHLSSLACSECFFIIHGKNKGKESAMCSCHDGGCWGVRQGAASVRMREVWHRIF</sequence>
<dbReference type="PROSITE" id="PS51257">
    <property type="entry name" value="PROKAR_LIPOPROTEIN"/>
    <property type="match status" value="1"/>
</dbReference>
<keyword evidence="1" id="KW-0732">Signal</keyword>
<protein>
    <recommendedName>
        <fullName evidence="4">Secreted protein</fullName>
    </recommendedName>
</protein>
<reference evidence="2" key="1">
    <citation type="submission" date="2025-08" db="UniProtKB">
        <authorList>
            <consortium name="Ensembl"/>
        </authorList>
    </citation>
    <scope>IDENTIFICATION</scope>
</reference>
<dbReference type="Proteomes" id="UP000694562">
    <property type="component" value="Unplaced"/>
</dbReference>
<dbReference type="AlphaFoldDB" id="A0A8C4UA00"/>
<reference evidence="2" key="2">
    <citation type="submission" date="2025-09" db="UniProtKB">
        <authorList>
            <consortium name="Ensembl"/>
        </authorList>
    </citation>
    <scope>IDENTIFICATION</scope>
</reference>
<feature type="signal peptide" evidence="1">
    <location>
        <begin position="1"/>
        <end position="26"/>
    </location>
</feature>
<evidence type="ECO:0000313" key="2">
    <source>
        <dbReference type="Ensembl" id="ENSFTIP00000007925.1"/>
    </source>
</evidence>
<proteinExistence type="predicted"/>
<evidence type="ECO:0008006" key="4">
    <source>
        <dbReference type="Google" id="ProtNLM"/>
    </source>
</evidence>